<comment type="similarity">
    <text evidence="15">Belongs to the quinolinate synthase family. Type 1 subfamily.</text>
</comment>
<dbReference type="Proteomes" id="UP000634136">
    <property type="component" value="Unassembled WGS sequence"/>
</dbReference>
<dbReference type="GO" id="GO:0009507">
    <property type="term" value="C:chloroplast"/>
    <property type="evidence" value="ECO:0007669"/>
    <property type="project" value="UniProtKB-SubCell"/>
</dbReference>
<dbReference type="AlphaFoldDB" id="A0A835CCT9"/>
<evidence type="ECO:0000259" key="17">
    <source>
        <dbReference type="Pfam" id="PF02657"/>
    </source>
</evidence>
<keyword evidence="12" id="KW-0408">Iron</keyword>
<dbReference type="EC" id="2.5.1.72" evidence="4"/>
<dbReference type="SUPFAM" id="SSF142754">
    <property type="entry name" value="NadA-like"/>
    <property type="match status" value="1"/>
</dbReference>
<keyword evidence="8" id="KW-0662">Pyridine nucleotide biosynthesis</keyword>
<dbReference type="GO" id="GO:0034628">
    <property type="term" value="P:'de novo' NAD+ biosynthetic process from L-aspartate"/>
    <property type="evidence" value="ECO:0007669"/>
    <property type="project" value="TreeGrafter"/>
</dbReference>
<dbReference type="GO" id="GO:0008987">
    <property type="term" value="F:quinolinate synthetase A activity"/>
    <property type="evidence" value="ECO:0007669"/>
    <property type="project" value="InterPro"/>
</dbReference>
<evidence type="ECO:0000256" key="15">
    <source>
        <dbReference type="ARBA" id="ARBA00061471"/>
    </source>
</evidence>
<evidence type="ECO:0000256" key="14">
    <source>
        <dbReference type="ARBA" id="ARBA00052166"/>
    </source>
</evidence>
<comment type="catalytic activity">
    <reaction evidence="14">
        <text>iminosuccinate + dihydroxyacetone phosphate = quinolinate + phosphate + 2 H2O + H(+)</text>
        <dbReference type="Rhea" id="RHEA:25888"/>
        <dbReference type="ChEBI" id="CHEBI:15377"/>
        <dbReference type="ChEBI" id="CHEBI:15378"/>
        <dbReference type="ChEBI" id="CHEBI:29959"/>
        <dbReference type="ChEBI" id="CHEBI:43474"/>
        <dbReference type="ChEBI" id="CHEBI:57642"/>
        <dbReference type="ChEBI" id="CHEBI:77875"/>
        <dbReference type="EC" id="2.5.1.72"/>
    </reaction>
</comment>
<keyword evidence="9" id="KW-0808">Transferase</keyword>
<dbReference type="PANTHER" id="PTHR30573:SF0">
    <property type="entry name" value="QUINOLINATE SYNTHASE, CHLOROPLASTIC"/>
    <property type="match status" value="1"/>
</dbReference>
<evidence type="ECO:0000256" key="11">
    <source>
        <dbReference type="ARBA" id="ARBA00022946"/>
    </source>
</evidence>
<reference evidence="18" key="1">
    <citation type="submission" date="2020-09" db="EMBL/GenBank/DDBJ databases">
        <title>Genome-Enabled Discovery of Anthraquinone Biosynthesis in Senna tora.</title>
        <authorList>
            <person name="Kang S.-H."/>
            <person name="Pandey R.P."/>
            <person name="Lee C.-M."/>
            <person name="Sim J.-S."/>
            <person name="Jeong J.-T."/>
            <person name="Choi B.-S."/>
            <person name="Jung M."/>
            <person name="Ginzburg D."/>
            <person name="Zhao K."/>
            <person name="Won S.Y."/>
            <person name="Oh T.-J."/>
            <person name="Yu Y."/>
            <person name="Kim N.-H."/>
            <person name="Lee O.R."/>
            <person name="Lee T.-H."/>
            <person name="Bashyal P."/>
            <person name="Kim T.-S."/>
            <person name="Lee W.-H."/>
            <person name="Kawkins C."/>
            <person name="Kim C.-K."/>
            <person name="Kim J.S."/>
            <person name="Ahn B.O."/>
            <person name="Rhee S.Y."/>
            <person name="Sohng J.K."/>
        </authorList>
    </citation>
    <scope>NUCLEOTIDE SEQUENCE</scope>
    <source>
        <tissue evidence="18">Leaf</tissue>
    </source>
</reference>
<keyword evidence="5" id="KW-0004">4Fe-4S</keyword>
<dbReference type="InterPro" id="IPR036094">
    <property type="entry name" value="NadA_sf"/>
</dbReference>
<evidence type="ECO:0000256" key="16">
    <source>
        <dbReference type="ARBA" id="ARBA00073351"/>
    </source>
</evidence>
<dbReference type="InterPro" id="IPR003808">
    <property type="entry name" value="Fe-S_metab-assoc_dom"/>
</dbReference>
<dbReference type="Pfam" id="PF02445">
    <property type="entry name" value="NadA"/>
    <property type="match status" value="1"/>
</dbReference>
<dbReference type="PANTHER" id="PTHR30573">
    <property type="entry name" value="QUINOLINATE SYNTHETASE A"/>
    <property type="match status" value="1"/>
</dbReference>
<comment type="caution">
    <text evidence="18">The sequence shown here is derived from an EMBL/GenBank/DDBJ whole genome shotgun (WGS) entry which is preliminary data.</text>
</comment>
<evidence type="ECO:0000256" key="3">
    <source>
        <dbReference type="ARBA" id="ARBA00005065"/>
    </source>
</evidence>
<dbReference type="FunFam" id="3.90.1010.10:FF:000010">
    <property type="entry name" value="Quinolinate synthase, chloroplastic"/>
    <property type="match status" value="1"/>
</dbReference>
<dbReference type="GO" id="GO:0016226">
    <property type="term" value="P:iron-sulfur cluster assembly"/>
    <property type="evidence" value="ECO:0007669"/>
    <property type="project" value="UniProtKB-ARBA"/>
</dbReference>
<dbReference type="FunFam" id="3.40.50.10800:FF:000009">
    <property type="entry name" value="Quinolinate synthase, chloroplastic"/>
    <property type="match status" value="1"/>
</dbReference>
<dbReference type="FunFam" id="3.40.50.10800:FF:000008">
    <property type="entry name" value="Quinolinate synthase chloroplastic"/>
    <property type="match status" value="1"/>
</dbReference>
<evidence type="ECO:0000313" key="19">
    <source>
        <dbReference type="Proteomes" id="UP000634136"/>
    </source>
</evidence>
<comment type="pathway">
    <text evidence="3">Cofactor biosynthesis; NAD(+) biosynthesis; quinolinate from iminoaspartate: step 1/1.</text>
</comment>
<feature type="domain" description="Fe-S metabolism associated" evidence="17">
    <location>
        <begin position="94"/>
        <end position="214"/>
    </location>
</feature>
<evidence type="ECO:0000256" key="5">
    <source>
        <dbReference type="ARBA" id="ARBA00022485"/>
    </source>
</evidence>
<keyword evidence="10" id="KW-0479">Metal-binding</keyword>
<dbReference type="GO" id="GO:0051176">
    <property type="term" value="P:positive regulation of sulfur metabolic process"/>
    <property type="evidence" value="ECO:0007669"/>
    <property type="project" value="UniProtKB-ARBA"/>
</dbReference>
<keyword evidence="6" id="KW-0150">Chloroplast</keyword>
<dbReference type="Gene3D" id="3.90.1010.10">
    <property type="match status" value="1"/>
</dbReference>
<evidence type="ECO:0000256" key="10">
    <source>
        <dbReference type="ARBA" id="ARBA00022723"/>
    </source>
</evidence>
<dbReference type="InterPro" id="IPR003473">
    <property type="entry name" value="NadA"/>
</dbReference>
<dbReference type="OrthoDB" id="66991at2759"/>
<evidence type="ECO:0000256" key="6">
    <source>
        <dbReference type="ARBA" id="ARBA00022528"/>
    </source>
</evidence>
<protein>
    <recommendedName>
        <fullName evidence="16">Quinolinate synthase, chloroplastic</fullName>
        <ecNumber evidence="4">2.5.1.72</ecNumber>
    </recommendedName>
</protein>
<dbReference type="GO" id="GO:0008047">
    <property type="term" value="F:enzyme activator activity"/>
    <property type="evidence" value="ECO:0007669"/>
    <property type="project" value="UniProtKB-ARBA"/>
</dbReference>
<sequence length="844" mass="93044">MEAYAAMAMRPTSVTASPSPSTSSIFSISFNPIAASSKSIPFGLQFRRRLLKSRKCVQSHPTRDSVSSFRCSAATFSPSQTAELVSSKLRCLVDEFQALSEPIDRVKRLLHYASLLPPMEDSARVDSNRVMGCTAQVWLEVRIDGNGKMRFAADSDSEISRGFASCLVWMLDGCEAEEVLKVKTDDLVALNVGLPGSGRSRVNTWHNVLISMQKRTKQLIAQREGKVPFEPFPSLIVAADGVYPKGSYAEAQAKYLSPNELKVNELVSVLKEKKIGVVAHFYMDPEVQGILTAAQKQWPHIHISDSLVMADSAVKMAKAGCQFITVLGVDFMSENVRSILDQAGFNKVGVYRMSNERIGCSLADAASTPTYMNYLEEASRSPPSLHVIYINTKLETKAYAHELVPTITCTSSNVVQTILQAFAQVPDLSLWYGPDTYMGANIKELFQQMTEMTDEEIAELHSAHNRDSVRSILPRLHYFHDGTCIVHHLFGHEVVEKIKEMYCDAFLTAHLEVPGEMFSLAMEAKRRGMGVVGSTQNILDFIKERVQEALDRNVSDHLQFVLGTESGMVTSIVAAVRNLLEPTKSSSQGARITVEIVFPVSSESISNTSSSPQSVKAGDIILPVVPGVSSGEGCSIHGGCASCPYMKMNSLGSLLKVCHQLPDEGDVLSAYTAERFKSQTPSGKSIADVGCEPILHMRHFQATKKLPEKLMNKYGDMWDTGESQLSTPLMDARCLCKNLVTLFCGRLVLGSLPLSLLNVKEHRERHNRESAETRGAYIERRVASTDRLHHKHVARLRRVRTLAVRHFHVVAVVGVGAYKVRCGGHVWRDPPLEATHRFVGGIVG</sequence>
<dbReference type="SUPFAM" id="SSF82649">
    <property type="entry name" value="SufE/NifU"/>
    <property type="match status" value="1"/>
</dbReference>
<dbReference type="FunFam" id="3.40.50.10800:FF:000006">
    <property type="entry name" value="Quinolinate synthase, chloroplastic"/>
    <property type="match status" value="1"/>
</dbReference>
<evidence type="ECO:0000256" key="13">
    <source>
        <dbReference type="ARBA" id="ARBA00023014"/>
    </source>
</evidence>
<evidence type="ECO:0000256" key="4">
    <source>
        <dbReference type="ARBA" id="ARBA00012669"/>
    </source>
</evidence>
<name>A0A835CCT9_9FABA</name>
<keyword evidence="19" id="KW-1185">Reference proteome</keyword>
<evidence type="ECO:0000256" key="8">
    <source>
        <dbReference type="ARBA" id="ARBA00022642"/>
    </source>
</evidence>
<evidence type="ECO:0000256" key="7">
    <source>
        <dbReference type="ARBA" id="ARBA00022640"/>
    </source>
</evidence>
<keyword evidence="7" id="KW-0934">Plastid</keyword>
<dbReference type="EMBL" id="JAAIUW010000003">
    <property type="protein sequence ID" value="KAF7838271.1"/>
    <property type="molecule type" value="Genomic_DNA"/>
</dbReference>
<dbReference type="UniPathway" id="UPA00253">
    <property type="reaction ID" value="UER00327"/>
</dbReference>
<evidence type="ECO:0000256" key="12">
    <source>
        <dbReference type="ARBA" id="ARBA00023004"/>
    </source>
</evidence>
<organism evidence="18 19">
    <name type="scientific">Senna tora</name>
    <dbReference type="NCBI Taxonomy" id="362788"/>
    <lineage>
        <taxon>Eukaryota</taxon>
        <taxon>Viridiplantae</taxon>
        <taxon>Streptophyta</taxon>
        <taxon>Embryophyta</taxon>
        <taxon>Tracheophyta</taxon>
        <taxon>Spermatophyta</taxon>
        <taxon>Magnoliopsida</taxon>
        <taxon>eudicotyledons</taxon>
        <taxon>Gunneridae</taxon>
        <taxon>Pentapetalae</taxon>
        <taxon>rosids</taxon>
        <taxon>fabids</taxon>
        <taxon>Fabales</taxon>
        <taxon>Fabaceae</taxon>
        <taxon>Caesalpinioideae</taxon>
        <taxon>Cassia clade</taxon>
        <taxon>Senna</taxon>
    </lineage>
</organism>
<comment type="subcellular location">
    <subcellularLocation>
        <location evidence="2">Plastid</location>
        <location evidence="2">Chloroplast</location>
    </subcellularLocation>
</comment>
<keyword evidence="11" id="KW-0809">Transit peptide</keyword>
<dbReference type="Gene3D" id="3.40.50.10800">
    <property type="entry name" value="NadA-like"/>
    <property type="match status" value="3"/>
</dbReference>
<dbReference type="GO" id="GO:0046872">
    <property type="term" value="F:metal ion binding"/>
    <property type="evidence" value="ECO:0007669"/>
    <property type="project" value="UniProtKB-KW"/>
</dbReference>
<dbReference type="Pfam" id="PF02657">
    <property type="entry name" value="SufE"/>
    <property type="match status" value="1"/>
</dbReference>
<proteinExistence type="inferred from homology"/>
<evidence type="ECO:0000256" key="2">
    <source>
        <dbReference type="ARBA" id="ARBA00004229"/>
    </source>
</evidence>
<evidence type="ECO:0000256" key="9">
    <source>
        <dbReference type="ARBA" id="ARBA00022679"/>
    </source>
</evidence>
<accession>A0A835CCT9</accession>
<dbReference type="GO" id="GO:0051539">
    <property type="term" value="F:4 iron, 4 sulfur cluster binding"/>
    <property type="evidence" value="ECO:0007669"/>
    <property type="project" value="UniProtKB-KW"/>
</dbReference>
<gene>
    <name evidence="18" type="ORF">G2W53_006753</name>
</gene>
<evidence type="ECO:0000313" key="18">
    <source>
        <dbReference type="EMBL" id="KAF7838271.1"/>
    </source>
</evidence>
<comment type="cofactor">
    <cofactor evidence="1">
        <name>[4Fe-4S] cluster</name>
        <dbReference type="ChEBI" id="CHEBI:49883"/>
    </cofactor>
</comment>
<evidence type="ECO:0000256" key="1">
    <source>
        <dbReference type="ARBA" id="ARBA00001966"/>
    </source>
</evidence>
<keyword evidence="13" id="KW-0411">Iron-sulfur</keyword>